<dbReference type="Pfam" id="PF11706">
    <property type="entry name" value="zf-CGNR"/>
    <property type="match status" value="1"/>
</dbReference>
<dbReference type="Pfam" id="PF07336">
    <property type="entry name" value="ABATE"/>
    <property type="match status" value="1"/>
</dbReference>
<dbReference type="PANTHER" id="PTHR35525">
    <property type="entry name" value="BLL6575 PROTEIN"/>
    <property type="match status" value="1"/>
</dbReference>
<sequence length="195" mass="21681">MPPGHGIRWSEHHQVPEARVVLFDFLNTLDERTFGGLTPYDELTSPAELAGWLSARDLVPPGTNADATDFRIALRLREVLRDCADANRTRESPPEDAMAELGRELPLRAVVGDDGGVGLRPVQDGVRGALARLLADAVRASIDGTWARIKMCAADNCRNVFYDHSKPRNGRWCASSGCGNRMKTRSYRRRRQERG</sequence>
<reference evidence="2 3" key="1">
    <citation type="journal article" date="2019" name="Int. J. Syst. Evol. Microbiol.">
        <title>The Global Catalogue of Microorganisms (GCM) 10K type strain sequencing project: providing services to taxonomists for standard genome sequencing and annotation.</title>
        <authorList>
            <consortium name="The Broad Institute Genomics Platform"/>
            <consortium name="The Broad Institute Genome Sequencing Center for Infectious Disease"/>
            <person name="Wu L."/>
            <person name="Ma J."/>
        </authorList>
    </citation>
    <scope>NUCLEOTIDE SEQUENCE [LARGE SCALE GENOMIC DNA]</scope>
    <source>
        <strain evidence="2 3">JCM 10303</strain>
    </source>
</reference>
<dbReference type="PANTHER" id="PTHR35525:SF3">
    <property type="entry name" value="BLL6575 PROTEIN"/>
    <property type="match status" value="1"/>
</dbReference>
<dbReference type="Proteomes" id="UP001500729">
    <property type="component" value="Unassembled WGS sequence"/>
</dbReference>
<dbReference type="InterPro" id="IPR021005">
    <property type="entry name" value="Znf_CGNR"/>
</dbReference>
<comment type="caution">
    <text evidence="2">The sequence shown here is derived from an EMBL/GenBank/DDBJ whole genome shotgun (WGS) entry which is preliminary data.</text>
</comment>
<dbReference type="SUPFAM" id="SSF160904">
    <property type="entry name" value="Jann2411-like"/>
    <property type="match status" value="1"/>
</dbReference>
<evidence type="ECO:0000313" key="3">
    <source>
        <dbReference type="Proteomes" id="UP001500729"/>
    </source>
</evidence>
<name>A0ABN1CDC3_SACER</name>
<accession>A0ABN1CDC3</accession>
<dbReference type="RefSeq" id="WP_009942141.1">
    <property type="nucleotide sequence ID" value="NZ_BAAAGS010000007.1"/>
</dbReference>
<gene>
    <name evidence="2" type="ORF">GCM10009533_14940</name>
</gene>
<dbReference type="InterPro" id="IPR023286">
    <property type="entry name" value="ABATE_dom_sf"/>
</dbReference>
<feature type="domain" description="Zinc finger CGNR" evidence="1">
    <location>
        <begin position="148"/>
        <end position="191"/>
    </location>
</feature>
<dbReference type="InterPro" id="IPR010852">
    <property type="entry name" value="ABATE"/>
</dbReference>
<evidence type="ECO:0000313" key="2">
    <source>
        <dbReference type="EMBL" id="GAA0516838.1"/>
    </source>
</evidence>
<proteinExistence type="predicted"/>
<keyword evidence="3" id="KW-1185">Reference proteome</keyword>
<evidence type="ECO:0000259" key="1">
    <source>
        <dbReference type="Pfam" id="PF11706"/>
    </source>
</evidence>
<organism evidence="2 3">
    <name type="scientific">Saccharopolyspora erythraea</name>
    <name type="common">Streptomyces erythraeus</name>
    <dbReference type="NCBI Taxonomy" id="1836"/>
    <lineage>
        <taxon>Bacteria</taxon>
        <taxon>Bacillati</taxon>
        <taxon>Actinomycetota</taxon>
        <taxon>Actinomycetes</taxon>
        <taxon>Pseudonocardiales</taxon>
        <taxon>Pseudonocardiaceae</taxon>
        <taxon>Saccharopolyspora</taxon>
    </lineage>
</organism>
<dbReference type="Gene3D" id="1.10.3300.10">
    <property type="entry name" value="Jann2411-like domain"/>
    <property type="match status" value="1"/>
</dbReference>
<protein>
    <submittedName>
        <fullName evidence="2">CGNR zinc finger domain-containing protein</fullName>
    </submittedName>
</protein>
<dbReference type="EMBL" id="BAAAGS010000007">
    <property type="protein sequence ID" value="GAA0516838.1"/>
    <property type="molecule type" value="Genomic_DNA"/>
</dbReference>